<dbReference type="Proteomes" id="UP001148662">
    <property type="component" value="Unassembled WGS sequence"/>
</dbReference>
<dbReference type="EMBL" id="JANHOG010000036">
    <property type="protein sequence ID" value="KAJ3559260.1"/>
    <property type="molecule type" value="Genomic_DNA"/>
</dbReference>
<sequence length="304" mass="35403">MKFKFLTEADMRGARALINEKSKPLLHEFVYAVTFWTGQKSTYWSKVSGSTETRWFSDLYDETTEIKVKHLMEKLDLDLRINDIGLFKCQIQRYSKGERRPTVWKTWKASFQLQSIIKVYSALLSAPKLDASDEETNQRDDTDDKEPCTKPFHQVWADCIEKLVTPNHDCFIESDKRSFSMMSFSSVMHSHIIDSIFDALELATACQVLSIENIRWENSIPISLFAPRQTRPDIRTLHLHISDSFSTNRQVAHKYLILANLAHLELRNVSDFSLDSIYDLVETNRMMLEMMVVDVEKNIFLVDD</sequence>
<protein>
    <submittedName>
        <fullName evidence="1">Uncharacterized protein</fullName>
    </submittedName>
</protein>
<keyword evidence="2" id="KW-1185">Reference proteome</keyword>
<proteinExistence type="predicted"/>
<reference evidence="1" key="1">
    <citation type="submission" date="2022-07" db="EMBL/GenBank/DDBJ databases">
        <title>Genome Sequence of Phlebia brevispora.</title>
        <authorList>
            <person name="Buettner E."/>
        </authorList>
    </citation>
    <scope>NUCLEOTIDE SEQUENCE</scope>
    <source>
        <strain evidence="1">MPL23</strain>
    </source>
</reference>
<accession>A0ACC1TDZ7</accession>
<name>A0ACC1TDZ7_9APHY</name>
<organism evidence="1 2">
    <name type="scientific">Phlebia brevispora</name>
    <dbReference type="NCBI Taxonomy" id="194682"/>
    <lineage>
        <taxon>Eukaryota</taxon>
        <taxon>Fungi</taxon>
        <taxon>Dikarya</taxon>
        <taxon>Basidiomycota</taxon>
        <taxon>Agaricomycotina</taxon>
        <taxon>Agaricomycetes</taxon>
        <taxon>Polyporales</taxon>
        <taxon>Meruliaceae</taxon>
        <taxon>Phlebia</taxon>
    </lineage>
</organism>
<evidence type="ECO:0000313" key="1">
    <source>
        <dbReference type="EMBL" id="KAJ3559260.1"/>
    </source>
</evidence>
<comment type="caution">
    <text evidence="1">The sequence shown here is derived from an EMBL/GenBank/DDBJ whole genome shotgun (WGS) entry which is preliminary data.</text>
</comment>
<evidence type="ECO:0000313" key="2">
    <source>
        <dbReference type="Proteomes" id="UP001148662"/>
    </source>
</evidence>
<gene>
    <name evidence="1" type="ORF">NM688_g444</name>
</gene>